<dbReference type="Proteomes" id="UP000664521">
    <property type="component" value="Unassembled WGS sequence"/>
</dbReference>
<accession>A0A8H3G4H8</accession>
<reference evidence="2" key="1">
    <citation type="submission" date="2021-03" db="EMBL/GenBank/DDBJ databases">
        <authorList>
            <person name="Tagirdzhanova G."/>
        </authorList>
    </citation>
    <scope>NUCLEOTIDE SEQUENCE</scope>
</reference>
<gene>
    <name evidence="2" type="ORF">HETSPECPRED_010338</name>
</gene>
<dbReference type="AlphaFoldDB" id="A0A8H3G4H8"/>
<organism evidence="2 3">
    <name type="scientific">Heterodermia speciosa</name>
    <dbReference type="NCBI Taxonomy" id="116794"/>
    <lineage>
        <taxon>Eukaryota</taxon>
        <taxon>Fungi</taxon>
        <taxon>Dikarya</taxon>
        <taxon>Ascomycota</taxon>
        <taxon>Pezizomycotina</taxon>
        <taxon>Lecanoromycetes</taxon>
        <taxon>OSLEUM clade</taxon>
        <taxon>Lecanoromycetidae</taxon>
        <taxon>Caliciales</taxon>
        <taxon>Physciaceae</taxon>
        <taxon>Heterodermia</taxon>
    </lineage>
</organism>
<feature type="region of interest" description="Disordered" evidence="1">
    <location>
        <begin position="827"/>
        <end position="846"/>
    </location>
</feature>
<keyword evidence="3" id="KW-1185">Reference proteome</keyword>
<name>A0A8H3G4H8_9LECA</name>
<sequence>MEATITHDDVDLGKTSLDPHTGNVLSLTNQSEYIVEGATVPKDETAARSMMIDGSSIPTDHLQGARPSQQVWNWPYVPSQVSDWPNDKSKRYWIGPLHAPDEGIDLDKYADWKEDKGICASRKHAQSLEDASDFAGACYVWAQIADHYMSEFHQHSSISTNDEMYIRCLSRSALRTSIGCILNNYLAQFPELCELIRSSSDDLPQETFKAVVDYKHDWTCSSTRYIFMTMLKCAADIAYLEDNSWMCHVCRTAFDSIRQITDLDLRETICLRQDIALILVRSACQHAWSLRSSDDYWTLSSSERQTLEAQHIRTLTDGLEAIYLRITADQLNLCGSEAEATISSDLELVRYYTLVGDSEKAKAKASYWYLRTRDCVGEDHDITFRCLASFSTVLLETGSPEEAGLLVHDCLTKYRDISEDRISIYPRNNVREKKRGWVEMKEIRSKLEQHDLPVNKIWADYRLYTLRIGTICFLPSYPSETENESCIYTEASRVNKPDSMDYIRDVLNWESPRSWVEFGNFAFNALQRNDRFLEIQVPYIPYVYFMASLAYRVRIPYLEYVKGLGYGSIKFRRPEEAAILWNTVQNQQNRNSNLPTHNLGIKKGLQVEFNTDTITIQIKGFFNNVPSEVVLSPELHVDLVSSQWAEYQDLVVHRLRENVTGIKVKEGLYLPCLGYISGTWRNFDICQQRKVFELYVVDACFLPVGFNAELPMFAFRRKKPEELQYYEGAMAKGKFPMDNDDLSFWDEMGVREKWDRDFETREPTNDAERAVLAADLKAEDERRWIWDEKHTAERERKGELAPDVHQKGIVSARKIYTEIGSDVDDRSNIDVRSEKMQYSNSARPAA</sequence>
<evidence type="ECO:0000313" key="3">
    <source>
        <dbReference type="Proteomes" id="UP000664521"/>
    </source>
</evidence>
<dbReference type="OrthoDB" id="5085465at2759"/>
<proteinExistence type="predicted"/>
<comment type="caution">
    <text evidence="2">The sequence shown here is derived from an EMBL/GenBank/DDBJ whole genome shotgun (WGS) entry which is preliminary data.</text>
</comment>
<feature type="compositionally biased region" description="Polar residues" evidence="1">
    <location>
        <begin position="836"/>
        <end position="846"/>
    </location>
</feature>
<evidence type="ECO:0000313" key="2">
    <source>
        <dbReference type="EMBL" id="CAF9936423.1"/>
    </source>
</evidence>
<evidence type="ECO:0000256" key="1">
    <source>
        <dbReference type="SAM" id="MobiDB-lite"/>
    </source>
</evidence>
<dbReference type="EMBL" id="CAJPDS010000091">
    <property type="protein sequence ID" value="CAF9936423.1"/>
    <property type="molecule type" value="Genomic_DNA"/>
</dbReference>
<protein>
    <submittedName>
        <fullName evidence="2">Uncharacterized protein</fullName>
    </submittedName>
</protein>